<proteinExistence type="predicted"/>
<evidence type="ECO:0000259" key="7">
    <source>
        <dbReference type="Pfam" id="PF00361"/>
    </source>
</evidence>
<gene>
    <name evidence="8" type="ORF">FK219_002290</name>
</gene>
<dbReference type="PANTHER" id="PTHR42829:SF1">
    <property type="entry name" value="INORGANIC CARBON TRANSPORTER SUBUNIT DABB-RELATED"/>
    <property type="match status" value="1"/>
</dbReference>
<dbReference type="GO" id="GO:0008137">
    <property type="term" value="F:NADH dehydrogenase (ubiquinone) activity"/>
    <property type="evidence" value="ECO:0007669"/>
    <property type="project" value="InterPro"/>
</dbReference>
<dbReference type="InterPro" id="IPR003945">
    <property type="entry name" value="NU5C-like"/>
</dbReference>
<comment type="subcellular location">
    <subcellularLocation>
        <location evidence="1">Endomembrane system</location>
        <topology evidence="1">Multi-pass membrane protein</topology>
    </subcellularLocation>
    <subcellularLocation>
        <location evidence="5">Membrane</location>
        <topology evidence="5">Multi-pass membrane protein</topology>
    </subcellularLocation>
</comment>
<keyword evidence="3 6" id="KW-1133">Transmembrane helix</keyword>
<dbReference type="GO" id="GO:0003954">
    <property type="term" value="F:NADH dehydrogenase activity"/>
    <property type="evidence" value="ECO:0007669"/>
    <property type="project" value="TreeGrafter"/>
</dbReference>
<dbReference type="PRINTS" id="PR01434">
    <property type="entry name" value="NADHDHGNASE5"/>
</dbReference>
<evidence type="ECO:0000256" key="3">
    <source>
        <dbReference type="ARBA" id="ARBA00022989"/>
    </source>
</evidence>
<dbReference type="EMBL" id="VIKT02000003">
    <property type="protein sequence ID" value="NHF62077.1"/>
    <property type="molecule type" value="Genomic_DNA"/>
</dbReference>
<organism evidence="8 9">
    <name type="scientific">Microcella pacifica</name>
    <dbReference type="NCBI Taxonomy" id="2591847"/>
    <lineage>
        <taxon>Bacteria</taxon>
        <taxon>Bacillati</taxon>
        <taxon>Actinomycetota</taxon>
        <taxon>Actinomycetes</taxon>
        <taxon>Micrococcales</taxon>
        <taxon>Microbacteriaceae</taxon>
        <taxon>Microcella</taxon>
    </lineage>
</organism>
<feature type="transmembrane region" description="Helical" evidence="6">
    <location>
        <begin position="31"/>
        <end position="51"/>
    </location>
</feature>
<feature type="transmembrane region" description="Helical" evidence="6">
    <location>
        <begin position="91"/>
        <end position="112"/>
    </location>
</feature>
<dbReference type="InterPro" id="IPR001750">
    <property type="entry name" value="ND/Mrp_TM"/>
</dbReference>
<feature type="transmembrane region" description="Helical" evidence="6">
    <location>
        <begin position="199"/>
        <end position="219"/>
    </location>
</feature>
<accession>A0A9E5JNQ6</accession>
<dbReference type="GO" id="GO:0012505">
    <property type="term" value="C:endomembrane system"/>
    <property type="evidence" value="ECO:0007669"/>
    <property type="project" value="UniProtKB-SubCell"/>
</dbReference>
<dbReference type="Pfam" id="PF00361">
    <property type="entry name" value="Proton_antipo_M"/>
    <property type="match status" value="1"/>
</dbReference>
<reference evidence="8 9" key="2">
    <citation type="submission" date="2020-03" db="EMBL/GenBank/DDBJ databases">
        <title>Chryseoglobus sp. isolated from a deep-sea seamount.</title>
        <authorList>
            <person name="Zhang D.-C."/>
        </authorList>
    </citation>
    <scope>NUCLEOTIDE SEQUENCE [LARGE SCALE GENOMIC DNA]</scope>
    <source>
        <strain evidence="8 9">KN1116</strain>
    </source>
</reference>
<evidence type="ECO:0000256" key="6">
    <source>
        <dbReference type="SAM" id="Phobius"/>
    </source>
</evidence>
<evidence type="ECO:0000256" key="4">
    <source>
        <dbReference type="ARBA" id="ARBA00023136"/>
    </source>
</evidence>
<evidence type="ECO:0000256" key="2">
    <source>
        <dbReference type="ARBA" id="ARBA00022692"/>
    </source>
</evidence>
<evidence type="ECO:0000256" key="1">
    <source>
        <dbReference type="ARBA" id="ARBA00004127"/>
    </source>
</evidence>
<evidence type="ECO:0000313" key="8">
    <source>
        <dbReference type="EMBL" id="NHF62077.1"/>
    </source>
</evidence>
<dbReference type="Proteomes" id="UP000818266">
    <property type="component" value="Unassembled WGS sequence"/>
</dbReference>
<protein>
    <recommendedName>
        <fullName evidence="7">NADH:quinone oxidoreductase/Mrp antiporter transmembrane domain-containing protein</fullName>
    </recommendedName>
</protein>
<feature type="transmembrane region" description="Helical" evidence="6">
    <location>
        <begin position="295"/>
        <end position="321"/>
    </location>
</feature>
<sequence>MFSLGSPLDPRALLAAASTPPLDGALWRLDGVTFALLVLVVGIAAAVLPFAHRSLRGDRHGTAITVALGAMLATTAWLALAGPLWMLGLAWSASTVATLVALGLGGGVRALLPGALWLIAADVALWAAVVLSSLGAGTDAAALLLVVAAALRCALPPAQSWLVGSLYAPTPVSAALHGGIVNGGGILVITQLPLISDSLLATVALALLAGFGLLVGVAASLTRTDIKGRLVLSTVAQMGFMLLCAALGLAAAALVHLVAHGLYKSSLFLSSSDGIDRRAYERRAPARLALSPRGAVARVATGAALPVLALAAVALAVYPGGRGVPELLLLVVVGAAFAAAGSRAALLAPSTALAAVSSALLAAGAAAYALAASLLSAVVAPSPTTEALPAVVVIAVLTLALVVALGVVRRWFPLSRAGLTLQAFALGVGEPRAARFSSRASSMSSIRTPDSLVTSLTTGASS</sequence>
<feature type="domain" description="NADH:quinone oxidoreductase/Mrp antiporter transmembrane" evidence="7">
    <location>
        <begin position="140"/>
        <end position="279"/>
    </location>
</feature>
<comment type="caution">
    <text evidence="8">The sequence shown here is derived from an EMBL/GenBank/DDBJ whole genome shotgun (WGS) entry which is preliminary data.</text>
</comment>
<keyword evidence="4 6" id="KW-0472">Membrane</keyword>
<dbReference type="GO" id="GO:0016020">
    <property type="term" value="C:membrane"/>
    <property type="evidence" value="ECO:0007669"/>
    <property type="project" value="UniProtKB-SubCell"/>
</dbReference>
<feature type="transmembrane region" description="Helical" evidence="6">
    <location>
        <begin position="171"/>
        <end position="192"/>
    </location>
</feature>
<dbReference type="GO" id="GO:0042773">
    <property type="term" value="P:ATP synthesis coupled electron transport"/>
    <property type="evidence" value="ECO:0007669"/>
    <property type="project" value="InterPro"/>
</dbReference>
<feature type="transmembrane region" description="Helical" evidence="6">
    <location>
        <begin position="327"/>
        <end position="346"/>
    </location>
</feature>
<dbReference type="RefSeq" id="WP_165638014.1">
    <property type="nucleotide sequence ID" value="NZ_JAVJPO010000021.1"/>
</dbReference>
<feature type="transmembrane region" description="Helical" evidence="6">
    <location>
        <begin position="387"/>
        <end position="408"/>
    </location>
</feature>
<feature type="transmembrane region" description="Helical" evidence="6">
    <location>
        <begin position="63"/>
        <end position="85"/>
    </location>
</feature>
<feature type="transmembrane region" description="Helical" evidence="6">
    <location>
        <begin position="239"/>
        <end position="259"/>
    </location>
</feature>
<feature type="transmembrane region" description="Helical" evidence="6">
    <location>
        <begin position="353"/>
        <end position="375"/>
    </location>
</feature>
<keyword evidence="2 5" id="KW-0812">Transmembrane</keyword>
<feature type="transmembrane region" description="Helical" evidence="6">
    <location>
        <begin position="124"/>
        <end position="151"/>
    </location>
</feature>
<dbReference type="AlphaFoldDB" id="A0A9E5JNQ6"/>
<reference evidence="8 9" key="1">
    <citation type="submission" date="2019-06" db="EMBL/GenBank/DDBJ databases">
        <authorList>
            <person name="De-Chao Zhang Q."/>
        </authorList>
    </citation>
    <scope>NUCLEOTIDE SEQUENCE [LARGE SCALE GENOMIC DNA]</scope>
    <source>
        <strain evidence="8 9">KN1116</strain>
    </source>
</reference>
<keyword evidence="9" id="KW-1185">Reference proteome</keyword>
<name>A0A9E5JNQ6_9MICO</name>
<dbReference type="PANTHER" id="PTHR42829">
    <property type="entry name" value="NADH-UBIQUINONE OXIDOREDUCTASE CHAIN 5"/>
    <property type="match status" value="1"/>
</dbReference>
<evidence type="ECO:0000256" key="5">
    <source>
        <dbReference type="RuleBase" id="RU000320"/>
    </source>
</evidence>
<dbReference type="GO" id="GO:0015990">
    <property type="term" value="P:electron transport coupled proton transport"/>
    <property type="evidence" value="ECO:0007669"/>
    <property type="project" value="TreeGrafter"/>
</dbReference>
<evidence type="ECO:0000313" key="9">
    <source>
        <dbReference type="Proteomes" id="UP000818266"/>
    </source>
</evidence>